<gene>
    <name evidence="2" type="ORF">ElP_48180</name>
</gene>
<sequence length="160" mass="18221">MRYILGARVRPERRSDLLRALEDGTFGEGFPYGDLGEVLCEGRVDATGTIRWVEVCYCREYYGVAMHEELPYLEEYLTDIEVADARSPAHCEGYPACNDCDCTRKVRFEGEHLLDHLRRTAAELVESPPGGGCPTRWLGWRGETSPEEDRRSRAGYTPDR</sequence>
<dbReference type="RefSeq" id="WP_145273895.1">
    <property type="nucleotide sequence ID" value="NZ_CP036426.1"/>
</dbReference>
<keyword evidence="3" id="KW-1185">Reference proteome</keyword>
<dbReference type="KEGG" id="tpla:ElP_48180"/>
<evidence type="ECO:0000313" key="3">
    <source>
        <dbReference type="Proteomes" id="UP000317835"/>
    </source>
</evidence>
<dbReference type="OrthoDB" id="283454at2"/>
<accession>A0A518H7P2</accession>
<protein>
    <submittedName>
        <fullName evidence="2">Uncharacterized protein</fullName>
    </submittedName>
</protein>
<feature type="region of interest" description="Disordered" evidence="1">
    <location>
        <begin position="136"/>
        <end position="160"/>
    </location>
</feature>
<feature type="compositionally biased region" description="Basic and acidic residues" evidence="1">
    <location>
        <begin position="147"/>
        <end position="160"/>
    </location>
</feature>
<name>A0A518H7P2_9BACT</name>
<dbReference type="AlphaFoldDB" id="A0A518H7P2"/>
<reference evidence="2 3" key="1">
    <citation type="submission" date="2019-02" db="EMBL/GenBank/DDBJ databases">
        <title>Deep-cultivation of Planctomycetes and their phenomic and genomic characterization uncovers novel biology.</title>
        <authorList>
            <person name="Wiegand S."/>
            <person name="Jogler M."/>
            <person name="Boedeker C."/>
            <person name="Pinto D."/>
            <person name="Vollmers J."/>
            <person name="Rivas-Marin E."/>
            <person name="Kohn T."/>
            <person name="Peeters S.H."/>
            <person name="Heuer A."/>
            <person name="Rast P."/>
            <person name="Oberbeckmann S."/>
            <person name="Bunk B."/>
            <person name="Jeske O."/>
            <person name="Meyerdierks A."/>
            <person name="Storesund J.E."/>
            <person name="Kallscheuer N."/>
            <person name="Luecker S."/>
            <person name="Lage O.M."/>
            <person name="Pohl T."/>
            <person name="Merkel B.J."/>
            <person name="Hornburger P."/>
            <person name="Mueller R.-W."/>
            <person name="Bruemmer F."/>
            <person name="Labrenz M."/>
            <person name="Spormann A.M."/>
            <person name="Op den Camp H."/>
            <person name="Overmann J."/>
            <person name="Amann R."/>
            <person name="Jetten M.S.M."/>
            <person name="Mascher T."/>
            <person name="Medema M.H."/>
            <person name="Devos D.P."/>
            <person name="Kaster A.-K."/>
            <person name="Ovreas L."/>
            <person name="Rohde M."/>
            <person name="Galperin M.Y."/>
            <person name="Jogler C."/>
        </authorList>
    </citation>
    <scope>NUCLEOTIDE SEQUENCE [LARGE SCALE GENOMIC DNA]</scope>
    <source>
        <strain evidence="2 3">ElP</strain>
    </source>
</reference>
<evidence type="ECO:0000313" key="2">
    <source>
        <dbReference type="EMBL" id="QDV36888.1"/>
    </source>
</evidence>
<dbReference type="Proteomes" id="UP000317835">
    <property type="component" value="Chromosome"/>
</dbReference>
<evidence type="ECO:0000256" key="1">
    <source>
        <dbReference type="SAM" id="MobiDB-lite"/>
    </source>
</evidence>
<proteinExistence type="predicted"/>
<organism evidence="2 3">
    <name type="scientific">Tautonia plasticadhaerens</name>
    <dbReference type="NCBI Taxonomy" id="2527974"/>
    <lineage>
        <taxon>Bacteria</taxon>
        <taxon>Pseudomonadati</taxon>
        <taxon>Planctomycetota</taxon>
        <taxon>Planctomycetia</taxon>
        <taxon>Isosphaerales</taxon>
        <taxon>Isosphaeraceae</taxon>
        <taxon>Tautonia</taxon>
    </lineage>
</organism>
<dbReference type="EMBL" id="CP036426">
    <property type="protein sequence ID" value="QDV36888.1"/>
    <property type="molecule type" value="Genomic_DNA"/>
</dbReference>